<evidence type="ECO:0000313" key="1">
    <source>
        <dbReference type="EMBL" id="MCK7614820.1"/>
    </source>
</evidence>
<dbReference type="Proteomes" id="UP001431221">
    <property type="component" value="Unassembled WGS sequence"/>
</dbReference>
<sequence length="69" mass="7912">MPMFWPFFPVLPAVPAQHRRRTRLQDLDARMSSFLSEKQRSGSACPEVLDNVKASKSKVQREMASAHRV</sequence>
<gene>
    <name evidence="1" type="ORF">M0H32_21835</name>
</gene>
<reference evidence="1" key="1">
    <citation type="submission" date="2022-04" db="EMBL/GenBank/DDBJ databases">
        <title>Roseibium sp. CAU 1639 isolated from mud.</title>
        <authorList>
            <person name="Kim W."/>
        </authorList>
    </citation>
    <scope>NUCLEOTIDE SEQUENCE</scope>
    <source>
        <strain evidence="1">CAU 1639</strain>
    </source>
</reference>
<protein>
    <submittedName>
        <fullName evidence="1">Uncharacterized protein</fullName>
    </submittedName>
</protein>
<comment type="caution">
    <text evidence="1">The sequence shown here is derived from an EMBL/GenBank/DDBJ whole genome shotgun (WGS) entry which is preliminary data.</text>
</comment>
<dbReference type="RefSeq" id="WP_248157624.1">
    <property type="nucleotide sequence ID" value="NZ_JALNMJ010000018.1"/>
</dbReference>
<name>A0ABT0H040_9HYPH</name>
<keyword evidence="2" id="KW-1185">Reference proteome</keyword>
<organism evidence="1 2">
    <name type="scientific">Roseibium sediminicola</name>
    <dbReference type="NCBI Taxonomy" id="2933272"/>
    <lineage>
        <taxon>Bacteria</taxon>
        <taxon>Pseudomonadati</taxon>
        <taxon>Pseudomonadota</taxon>
        <taxon>Alphaproteobacteria</taxon>
        <taxon>Hyphomicrobiales</taxon>
        <taxon>Stappiaceae</taxon>
        <taxon>Roseibium</taxon>
    </lineage>
</organism>
<dbReference type="EMBL" id="JALNMJ010000018">
    <property type="protein sequence ID" value="MCK7614820.1"/>
    <property type="molecule type" value="Genomic_DNA"/>
</dbReference>
<accession>A0ABT0H040</accession>
<evidence type="ECO:0000313" key="2">
    <source>
        <dbReference type="Proteomes" id="UP001431221"/>
    </source>
</evidence>
<proteinExistence type="predicted"/>